<dbReference type="InterPro" id="IPR012337">
    <property type="entry name" value="RNaseH-like_sf"/>
</dbReference>
<dbReference type="InterPro" id="IPR050900">
    <property type="entry name" value="Transposase_IS3/IS150/IS904"/>
</dbReference>
<evidence type="ECO:0000259" key="1">
    <source>
        <dbReference type="PROSITE" id="PS50994"/>
    </source>
</evidence>
<dbReference type="RefSeq" id="WP_274151720.1">
    <property type="nucleotide sequence ID" value="NZ_CP117811.1"/>
</dbReference>
<dbReference type="InterPro" id="IPR001584">
    <property type="entry name" value="Integrase_cat-core"/>
</dbReference>
<dbReference type="InterPro" id="IPR036397">
    <property type="entry name" value="RNaseH_sf"/>
</dbReference>
<reference evidence="2 3" key="1">
    <citation type="submission" date="2023-02" db="EMBL/GenBank/DDBJ databases">
        <title>Genome sequence of Lentisphaera profundi SAORIC-696.</title>
        <authorList>
            <person name="Kim e."/>
            <person name="Cho J.-C."/>
            <person name="Choi A."/>
            <person name="Kang I."/>
        </authorList>
    </citation>
    <scope>NUCLEOTIDE SEQUENCE [LARGE SCALE GENOMIC DNA]</scope>
    <source>
        <strain evidence="2 3">SAORIC-696</strain>
    </source>
</reference>
<evidence type="ECO:0000313" key="3">
    <source>
        <dbReference type="Proteomes" id="UP001214250"/>
    </source>
</evidence>
<protein>
    <submittedName>
        <fullName evidence="2">IS3 family transposase</fullName>
    </submittedName>
</protein>
<dbReference type="Pfam" id="PF13276">
    <property type="entry name" value="HTH_21"/>
    <property type="match status" value="1"/>
</dbReference>
<feature type="domain" description="Integrase catalytic" evidence="1">
    <location>
        <begin position="126"/>
        <end position="210"/>
    </location>
</feature>
<sequence>MKGLSPIFYYKVVNELSSEFGVEKICKALVYSKTSFYRKRKQPETQRELSNKKLLIDIKRVHNESKQIFGSPSVISKLKEEGFHCNHKRVTRLMKENNIRSKTVKKFKITTDSNHERPICPNLIKRDFKPKKINTLWCSDITYIKVGQGWLYHAVVIDLYSRKVVGWSMAETMTRQLVIDSFMMAWQGRGKPKDWIYHSDRGSQYASHDF</sequence>
<dbReference type="SUPFAM" id="SSF53098">
    <property type="entry name" value="Ribonuclease H-like"/>
    <property type="match status" value="1"/>
</dbReference>
<accession>A0ABY7VVY8</accession>
<gene>
    <name evidence="2" type="ORF">PQO03_05340</name>
</gene>
<dbReference type="Pfam" id="PF00665">
    <property type="entry name" value="rve"/>
    <property type="match status" value="1"/>
</dbReference>
<dbReference type="Proteomes" id="UP001214250">
    <property type="component" value="Chromosome 1"/>
</dbReference>
<name>A0ABY7VVY8_9BACT</name>
<proteinExistence type="predicted"/>
<organism evidence="2 3">
    <name type="scientific">Lentisphaera profundi</name>
    <dbReference type="NCBI Taxonomy" id="1658616"/>
    <lineage>
        <taxon>Bacteria</taxon>
        <taxon>Pseudomonadati</taxon>
        <taxon>Lentisphaerota</taxon>
        <taxon>Lentisphaeria</taxon>
        <taxon>Lentisphaerales</taxon>
        <taxon>Lentisphaeraceae</taxon>
        <taxon>Lentisphaera</taxon>
    </lineage>
</organism>
<dbReference type="InterPro" id="IPR048020">
    <property type="entry name" value="Transpos_IS3"/>
</dbReference>
<dbReference type="PROSITE" id="PS50994">
    <property type="entry name" value="INTEGRASE"/>
    <property type="match status" value="1"/>
</dbReference>
<dbReference type="PANTHER" id="PTHR46889">
    <property type="entry name" value="TRANSPOSASE INSF FOR INSERTION SEQUENCE IS3B-RELATED"/>
    <property type="match status" value="1"/>
</dbReference>
<evidence type="ECO:0000313" key="2">
    <source>
        <dbReference type="EMBL" id="WDE97375.1"/>
    </source>
</evidence>
<dbReference type="EMBL" id="CP117811">
    <property type="protein sequence ID" value="WDE97375.1"/>
    <property type="molecule type" value="Genomic_DNA"/>
</dbReference>
<dbReference type="InterPro" id="IPR025948">
    <property type="entry name" value="HTH-like_dom"/>
</dbReference>
<keyword evidence="3" id="KW-1185">Reference proteome</keyword>
<dbReference type="NCBIfam" id="NF033516">
    <property type="entry name" value="transpos_IS3"/>
    <property type="match status" value="1"/>
</dbReference>
<dbReference type="Gene3D" id="3.30.420.10">
    <property type="entry name" value="Ribonuclease H-like superfamily/Ribonuclease H"/>
    <property type="match status" value="1"/>
</dbReference>
<dbReference type="PANTHER" id="PTHR46889:SF4">
    <property type="entry name" value="TRANSPOSASE INSO FOR INSERTION SEQUENCE ELEMENT IS911B-RELATED"/>
    <property type="match status" value="1"/>
</dbReference>